<dbReference type="eggNOG" id="ENOG503465K">
    <property type="taxonomic scope" value="Bacteria"/>
</dbReference>
<dbReference type="RefSeq" id="WP_011127007.1">
    <property type="nucleotide sequence ID" value="NC_005070.1"/>
</dbReference>
<reference evidence="1 2" key="1">
    <citation type="journal article" date="2003" name="Nature">
        <title>The genome of a motile marine Synechococcus.</title>
        <authorList>
            <person name="Palenik B."/>
            <person name="Brahamsha B."/>
            <person name="Larimer F."/>
            <person name="Land M."/>
            <person name="Hauser L."/>
            <person name="Chain P."/>
            <person name="Lamerdin J."/>
            <person name="Regala W."/>
            <person name="Allen E.A."/>
            <person name="McCarren J."/>
            <person name="Paulsen I."/>
            <person name="Dufresne A."/>
            <person name="Partensky F."/>
            <person name="Webb E."/>
            <person name="Waterbury J."/>
        </authorList>
    </citation>
    <scope>NUCLEOTIDE SEQUENCE [LARGE SCALE GENOMIC DNA]</scope>
    <source>
        <strain evidence="1 2">WH8102</strain>
    </source>
</reference>
<evidence type="ECO:0000313" key="2">
    <source>
        <dbReference type="Proteomes" id="UP000001422"/>
    </source>
</evidence>
<proteinExistence type="predicted"/>
<keyword evidence="2" id="KW-1185">Reference proteome</keyword>
<dbReference type="STRING" id="84588.SYNW0130"/>
<dbReference type="EMBL" id="BX569689">
    <property type="protein sequence ID" value="CAE06645.1"/>
    <property type="molecule type" value="Genomic_DNA"/>
</dbReference>
<accession>Q7U9X2</accession>
<gene>
    <name evidence="1" type="ordered locus">SYNW0130</name>
</gene>
<dbReference type="AlphaFoldDB" id="Q7U9X2"/>
<organism evidence="1 2">
    <name type="scientific">Parasynechococcus marenigrum (strain WH8102)</name>
    <dbReference type="NCBI Taxonomy" id="84588"/>
    <lineage>
        <taxon>Bacteria</taxon>
        <taxon>Bacillati</taxon>
        <taxon>Cyanobacteriota</taxon>
        <taxon>Cyanophyceae</taxon>
        <taxon>Synechococcales</taxon>
        <taxon>Prochlorococcaceae</taxon>
        <taxon>Parasynechococcus</taxon>
        <taxon>Parasynechococcus marenigrum</taxon>
    </lineage>
</organism>
<protein>
    <submittedName>
        <fullName evidence="1">Uncharacterized protein</fullName>
    </submittedName>
</protein>
<evidence type="ECO:0000313" key="1">
    <source>
        <dbReference type="EMBL" id="CAE06645.1"/>
    </source>
</evidence>
<dbReference type="HOGENOM" id="CLU_196133_0_0_3"/>
<dbReference type="InterPro" id="IPR030810">
    <property type="entry name" value="Small_EgtBD"/>
</dbReference>
<sequence length="78" mass="8562">MKTEERRQAIKQQREQLIQELEAVYLAAFDRLGGLEGAVGEVKAAQLAQMILNSKTAAIEPLETEIEKPVITTPGSNP</sequence>
<dbReference type="NCBIfam" id="TIGR04374">
    <property type="entry name" value="small_w_EgtBD"/>
    <property type="match status" value="1"/>
</dbReference>
<dbReference type="KEGG" id="syw:SYNW0130"/>
<dbReference type="Proteomes" id="UP000001422">
    <property type="component" value="Chromosome"/>
</dbReference>
<name>Q7U9X2_PARMW</name>